<dbReference type="PANTHER" id="PTHR30595">
    <property type="entry name" value="GLPR-RELATED TRANSCRIPTIONAL REPRESSOR"/>
    <property type="match status" value="1"/>
</dbReference>
<evidence type="ECO:0000313" key="3">
    <source>
        <dbReference type="EMBL" id="MFB9315775.1"/>
    </source>
</evidence>
<dbReference type="InterPro" id="IPR007421">
    <property type="entry name" value="Schlafen_AlbA_2_dom"/>
</dbReference>
<dbReference type="Gene3D" id="3.30.950.30">
    <property type="entry name" value="Schlafen, AAA domain"/>
    <property type="match status" value="1"/>
</dbReference>
<dbReference type="InterPro" id="IPR040728">
    <property type="entry name" value="DUF5635"/>
</dbReference>
<evidence type="ECO:0000259" key="2">
    <source>
        <dbReference type="Pfam" id="PF18685"/>
    </source>
</evidence>
<evidence type="ECO:0000259" key="1">
    <source>
        <dbReference type="Pfam" id="PF04326"/>
    </source>
</evidence>
<dbReference type="InterPro" id="IPR038461">
    <property type="entry name" value="Schlafen_AlbA_2_dom_sf"/>
</dbReference>
<dbReference type="InterPro" id="IPR038475">
    <property type="entry name" value="RecG_C_sf"/>
</dbReference>
<reference evidence="3 4" key="1">
    <citation type="submission" date="2024-09" db="EMBL/GenBank/DDBJ databases">
        <authorList>
            <person name="Sun Q."/>
            <person name="Mori K."/>
        </authorList>
    </citation>
    <scope>NUCLEOTIDE SEQUENCE [LARGE SCALE GENOMIC DNA]</scope>
    <source>
        <strain evidence="3 4">JCM 9626</strain>
    </source>
</reference>
<comment type="caution">
    <text evidence="3">The sequence shown here is derived from an EMBL/GenBank/DDBJ whole genome shotgun (WGS) entry which is preliminary data.</text>
</comment>
<keyword evidence="4" id="KW-1185">Reference proteome</keyword>
<dbReference type="Gene3D" id="6.10.10.130">
    <property type="match status" value="1"/>
</dbReference>
<feature type="domain" description="DUF5635" evidence="2">
    <location>
        <begin position="421"/>
        <end position="506"/>
    </location>
</feature>
<dbReference type="RefSeq" id="WP_140009571.1">
    <property type="nucleotide sequence ID" value="NZ_JBHMDG010000047.1"/>
</dbReference>
<proteinExistence type="predicted"/>
<dbReference type="Gene3D" id="1.10.10.2340">
    <property type="match status" value="1"/>
</dbReference>
<organism evidence="3 4">
    <name type="scientific">Nocardioides plantarum</name>
    <dbReference type="NCBI Taxonomy" id="29299"/>
    <lineage>
        <taxon>Bacteria</taxon>
        <taxon>Bacillati</taxon>
        <taxon>Actinomycetota</taxon>
        <taxon>Actinomycetes</taxon>
        <taxon>Propionibacteriales</taxon>
        <taxon>Nocardioidaceae</taxon>
        <taxon>Nocardioides</taxon>
    </lineage>
</organism>
<accession>A0ABV5KGA7</accession>
<dbReference type="Gene3D" id="3.30.565.60">
    <property type="match status" value="1"/>
</dbReference>
<evidence type="ECO:0000313" key="4">
    <source>
        <dbReference type="Proteomes" id="UP001589750"/>
    </source>
</evidence>
<dbReference type="Pfam" id="PF04326">
    <property type="entry name" value="SLFN_AlbA_2"/>
    <property type="match status" value="1"/>
</dbReference>
<dbReference type="PANTHER" id="PTHR30595:SF6">
    <property type="entry name" value="SCHLAFEN ALBA-2 DOMAIN-CONTAINING PROTEIN"/>
    <property type="match status" value="1"/>
</dbReference>
<feature type="domain" description="Schlafen AlbA-2" evidence="1">
    <location>
        <begin position="63"/>
        <end position="161"/>
    </location>
</feature>
<name>A0ABV5KGA7_9ACTN</name>
<dbReference type="EMBL" id="JBHMDG010000047">
    <property type="protein sequence ID" value="MFB9315775.1"/>
    <property type="molecule type" value="Genomic_DNA"/>
</dbReference>
<protein>
    <submittedName>
        <fullName evidence="3">DUF5635 domain-containing protein</fullName>
    </submittedName>
</protein>
<sequence>MTFQPGTELLADLRVARDAVAECLTKLRSGILPDDAERERVDIKEEAGRRGSGGVLLPAAPQNTRAADQLADEVACMANTPGGGALIVGIEDKTGDLIGTDLDIEWLRNQIHRRVDVAPNIEATIEQGIRLLVLYVPEAREPVEDTSDRIRWRVGKACEPIDRGTWWVHRQGRAGWDAMARPSTMTVADITPGSMTVARDYIARRSDSNGDLAEAATPELLRRIGVLTPEQLLTQAGALLFCGGPRPWLSWTRLDVTGGEVLAHEEDFAGTSLLEQIQRIEDLMDAANDRVTLPGDFAEHSVRLLPPRAAREAVLNGVVHRDWHQQEPTAVTWIEADASLTVISPGGFTGGVEVTNILTQRYSRSPALADAVRALGLVDKQGFGVDRMYREMVSLGHRPPLLDEEPGPRVRAKLVGGQPVVPVMRLMNSIQPVIRRRDVQVALILHTLLHRPCATTRDIAQVLQVAPDDARQALETASRCVIDTEPIITPYKDVWTLSKRARRVVKRGTDEIASLRRSGVLWFLPPNTDNAGDVITTWLDQHDRITSGDYAALTGLTTAGARGVLDRFGDVLERGQDMGRNAHYRRRAEGGA</sequence>
<dbReference type="Pfam" id="PF13749">
    <property type="entry name" value="HATPase_c_4"/>
    <property type="match status" value="1"/>
</dbReference>
<dbReference type="Proteomes" id="UP001589750">
    <property type="component" value="Unassembled WGS sequence"/>
</dbReference>
<gene>
    <name evidence="3" type="ORF">ACFFRI_22215</name>
</gene>
<dbReference type="Pfam" id="PF18685">
    <property type="entry name" value="DUF5635"/>
    <property type="match status" value="1"/>
</dbReference>